<feature type="transmembrane region" description="Helical" evidence="2">
    <location>
        <begin position="151"/>
        <end position="171"/>
    </location>
</feature>
<feature type="transmembrane region" description="Helical" evidence="2">
    <location>
        <begin position="118"/>
        <end position="139"/>
    </location>
</feature>
<evidence type="ECO:0000313" key="4">
    <source>
        <dbReference type="Proteomes" id="UP000008983"/>
    </source>
</evidence>
<dbReference type="EC" id="1.3.99.5" evidence="3"/>
<evidence type="ECO:0000313" key="3">
    <source>
        <dbReference type="EMBL" id="EGR34892.1"/>
    </source>
</evidence>
<accession>G0QIR2</accession>
<name>G0QIR2_ICHMU</name>
<protein>
    <submittedName>
        <fullName evidence="3">Steroid 5-alpha c-terminal domain protein</fullName>
        <ecNumber evidence="3">1.3.99.5</ecNumber>
    </submittedName>
</protein>
<proteinExistence type="predicted"/>
<organism evidence="3 4">
    <name type="scientific">Ichthyophthirius multifiliis</name>
    <name type="common">White spot disease agent</name>
    <name type="synonym">Ich</name>
    <dbReference type="NCBI Taxonomy" id="5932"/>
    <lineage>
        <taxon>Eukaryota</taxon>
        <taxon>Sar</taxon>
        <taxon>Alveolata</taxon>
        <taxon>Ciliophora</taxon>
        <taxon>Intramacronucleata</taxon>
        <taxon>Oligohymenophorea</taxon>
        <taxon>Hymenostomatida</taxon>
        <taxon>Ophryoglenina</taxon>
        <taxon>Ichthyophthirius</taxon>
    </lineage>
</organism>
<keyword evidence="2" id="KW-1133">Transmembrane helix</keyword>
<dbReference type="RefSeq" id="XP_004040196.1">
    <property type="nucleotide sequence ID" value="XM_004040148.1"/>
</dbReference>
<dbReference type="OrthoDB" id="67965at2759"/>
<dbReference type="InParanoid" id="G0QIR2"/>
<feature type="transmembrane region" description="Helical" evidence="2">
    <location>
        <begin position="201"/>
        <end position="224"/>
    </location>
</feature>
<feature type="compositionally biased region" description="Low complexity" evidence="1">
    <location>
        <begin position="7"/>
        <end position="24"/>
    </location>
</feature>
<dbReference type="GeneID" id="14911071"/>
<reference evidence="3 4" key="1">
    <citation type="submission" date="2011-07" db="EMBL/GenBank/DDBJ databases">
        <authorList>
            <person name="Coyne R."/>
            <person name="Brami D."/>
            <person name="Johnson J."/>
            <person name="Hostetler J."/>
            <person name="Hannick L."/>
            <person name="Clark T."/>
            <person name="Cassidy-Hanley D."/>
            <person name="Inman J."/>
        </authorList>
    </citation>
    <scope>NUCLEOTIDE SEQUENCE [LARGE SCALE GENOMIC DNA]</scope>
    <source>
        <strain evidence="3 4">G5</strain>
    </source>
</reference>
<dbReference type="EMBL" id="GL983042">
    <property type="protein sequence ID" value="EGR34892.1"/>
    <property type="molecule type" value="Genomic_DNA"/>
</dbReference>
<dbReference type="eggNOG" id="ENOG502RMDK">
    <property type="taxonomic scope" value="Eukaryota"/>
</dbReference>
<dbReference type="InterPro" id="IPR010721">
    <property type="entry name" value="UstE-like"/>
</dbReference>
<feature type="transmembrane region" description="Helical" evidence="2">
    <location>
        <begin position="87"/>
        <end position="106"/>
    </location>
</feature>
<feature type="region of interest" description="Disordered" evidence="1">
    <location>
        <begin position="1"/>
        <end position="24"/>
    </location>
</feature>
<sequence length="293" mass="33892">MQDLKQRNVLNQNNQQTTSSQQKNQLYSSTYPHDHPLAKFRQCVSTDFLGGPKIFQLNHIINTFKGSTGIFLILLMCYYNNFSLSAYLIFILHGSYGFIWIAKDLLFPDKSWQVKQTIFSSLVACAILLSYWSIGWFIISRRAITNPSLERIAVSCFCYIFGVTLMVVSDVQKFITLKYKQGLITDGLFSRCRNPNYLGEIILYGGFAIVGGAWENYALLLFIWTTLFNLNIYLKELSFSKKEGWEQYKNKSYLLLFKFFDEDIHNYLFYGGLAAFITINYSYGGLINVLKQQ</sequence>
<gene>
    <name evidence="3" type="ORF">IMG5_001210</name>
</gene>
<dbReference type="Proteomes" id="UP000008983">
    <property type="component" value="Unassembled WGS sequence"/>
</dbReference>
<dbReference type="GO" id="GO:0003865">
    <property type="term" value="F:3-oxo-5-alpha-steroid 4-dehydrogenase activity"/>
    <property type="evidence" value="ECO:0007669"/>
    <property type="project" value="UniProtKB-EC"/>
</dbReference>
<evidence type="ECO:0000256" key="2">
    <source>
        <dbReference type="SAM" id="Phobius"/>
    </source>
</evidence>
<dbReference type="AlphaFoldDB" id="G0QIR2"/>
<dbReference type="OMA" id="YWVAPYI"/>
<feature type="transmembrane region" description="Helical" evidence="2">
    <location>
        <begin position="267"/>
        <end position="290"/>
    </location>
</feature>
<dbReference type="Pfam" id="PF06966">
    <property type="entry name" value="DUF1295"/>
    <property type="match status" value="1"/>
</dbReference>
<keyword evidence="2" id="KW-0472">Membrane</keyword>
<keyword evidence="3" id="KW-0560">Oxidoreductase</keyword>
<evidence type="ECO:0000256" key="1">
    <source>
        <dbReference type="SAM" id="MobiDB-lite"/>
    </source>
</evidence>
<dbReference type="PROSITE" id="PS50244">
    <property type="entry name" value="S5A_REDUCTASE"/>
    <property type="match status" value="1"/>
</dbReference>
<dbReference type="Gene3D" id="1.20.120.1630">
    <property type="match status" value="1"/>
</dbReference>
<keyword evidence="4" id="KW-1185">Reference proteome</keyword>
<keyword evidence="2" id="KW-0812">Transmembrane</keyword>